<dbReference type="Proteomes" id="UP001056455">
    <property type="component" value="Chromosome"/>
</dbReference>
<dbReference type="SUPFAM" id="SSF52980">
    <property type="entry name" value="Restriction endonuclease-like"/>
    <property type="match status" value="1"/>
</dbReference>
<reference evidence="2" key="1">
    <citation type="submission" date="2022-06" db="EMBL/GenBank/DDBJ databases">
        <title>Ornithinimicrobium HY1793.</title>
        <authorList>
            <person name="Huang Y."/>
        </authorList>
    </citation>
    <scope>NUCLEOTIDE SEQUENCE</scope>
    <source>
        <strain evidence="2">HY1793</strain>
    </source>
</reference>
<protein>
    <submittedName>
        <fullName evidence="2">Uma2 family endonuclease</fullName>
    </submittedName>
</protein>
<name>A0ABY4YQK4_9MICO</name>
<keyword evidence="2" id="KW-0378">Hydrolase</keyword>
<dbReference type="CDD" id="cd06260">
    <property type="entry name" value="DUF820-like"/>
    <property type="match status" value="1"/>
</dbReference>
<sequence length="182" mass="19753">MTDLIQMPHGRTFTAADLEAMPDDGNRYEIIDGALIVTPSPAVPHQRVVGNLYVILRDGVPDALEVMLAPLDVTVSDLTVLQPDLLVATRAALAERKMLGVPVLAVEVFSPSTRLIDLNLKKAAFQEAGVAHYWVVDPERPSITAWELSGTEFTERATATGQTTFQVQSPVPVRVSPADLVR</sequence>
<dbReference type="InterPro" id="IPR008538">
    <property type="entry name" value="Uma2"/>
</dbReference>
<proteinExistence type="predicted"/>
<evidence type="ECO:0000259" key="1">
    <source>
        <dbReference type="Pfam" id="PF05685"/>
    </source>
</evidence>
<evidence type="ECO:0000313" key="3">
    <source>
        <dbReference type="Proteomes" id="UP001056455"/>
    </source>
</evidence>
<gene>
    <name evidence="2" type="ORF">NF556_13550</name>
</gene>
<dbReference type="Gene3D" id="3.90.1570.10">
    <property type="entry name" value="tt1808, chain A"/>
    <property type="match status" value="1"/>
</dbReference>
<keyword evidence="3" id="KW-1185">Reference proteome</keyword>
<organism evidence="2 3">
    <name type="scientific">Ornithinimicrobium faecis</name>
    <dbReference type="NCBI Taxonomy" id="2934158"/>
    <lineage>
        <taxon>Bacteria</taxon>
        <taxon>Bacillati</taxon>
        <taxon>Actinomycetota</taxon>
        <taxon>Actinomycetes</taxon>
        <taxon>Micrococcales</taxon>
        <taxon>Ornithinimicrobiaceae</taxon>
        <taxon>Ornithinimicrobium</taxon>
    </lineage>
</organism>
<dbReference type="Pfam" id="PF05685">
    <property type="entry name" value="Uma2"/>
    <property type="match status" value="1"/>
</dbReference>
<keyword evidence="2" id="KW-0255">Endonuclease</keyword>
<dbReference type="GO" id="GO:0004519">
    <property type="term" value="F:endonuclease activity"/>
    <property type="evidence" value="ECO:0007669"/>
    <property type="project" value="UniProtKB-KW"/>
</dbReference>
<dbReference type="PANTHER" id="PTHR35400">
    <property type="entry name" value="SLR1083 PROTEIN"/>
    <property type="match status" value="1"/>
</dbReference>
<evidence type="ECO:0000313" key="2">
    <source>
        <dbReference type="EMBL" id="USQ78648.1"/>
    </source>
</evidence>
<dbReference type="RefSeq" id="WP_252591445.1">
    <property type="nucleotide sequence ID" value="NZ_CP099489.1"/>
</dbReference>
<dbReference type="PANTHER" id="PTHR35400:SF3">
    <property type="entry name" value="SLL1072 PROTEIN"/>
    <property type="match status" value="1"/>
</dbReference>
<dbReference type="InterPro" id="IPR011335">
    <property type="entry name" value="Restrct_endonuc-II-like"/>
</dbReference>
<dbReference type="EMBL" id="CP099489">
    <property type="protein sequence ID" value="USQ78648.1"/>
    <property type="molecule type" value="Genomic_DNA"/>
</dbReference>
<accession>A0ABY4YQK4</accession>
<dbReference type="InterPro" id="IPR012296">
    <property type="entry name" value="Nuclease_put_TT1808"/>
</dbReference>
<keyword evidence="2" id="KW-0540">Nuclease</keyword>
<feature type="domain" description="Putative restriction endonuclease" evidence="1">
    <location>
        <begin position="16"/>
        <end position="172"/>
    </location>
</feature>